<evidence type="ECO:0000256" key="1">
    <source>
        <dbReference type="ARBA" id="ARBA00008791"/>
    </source>
</evidence>
<dbReference type="Gene3D" id="3.40.50.620">
    <property type="entry name" value="HUPs"/>
    <property type="match status" value="2"/>
</dbReference>
<dbReference type="PRINTS" id="PR01438">
    <property type="entry name" value="UNVRSLSTRESS"/>
</dbReference>
<keyword evidence="4" id="KW-1185">Reference proteome</keyword>
<dbReference type="EMBL" id="JAPAAF010000022">
    <property type="protein sequence ID" value="MCW0483775.1"/>
    <property type="molecule type" value="Genomic_DNA"/>
</dbReference>
<organism evidence="3 4">
    <name type="scientific">Gaoshiqia sediminis</name>
    <dbReference type="NCBI Taxonomy" id="2986998"/>
    <lineage>
        <taxon>Bacteria</taxon>
        <taxon>Pseudomonadati</taxon>
        <taxon>Bacteroidota</taxon>
        <taxon>Bacteroidia</taxon>
        <taxon>Marinilabiliales</taxon>
        <taxon>Prolixibacteraceae</taxon>
        <taxon>Gaoshiqia</taxon>
    </lineage>
</organism>
<sequence length="366" mass="41484">MEEKLITIALLPYSKAEILRSLLEAEGIECTLENVNLIQGAVATGVKVRIYEKDVKKAYPILDQMLGKVTKEKQKSENTVLVPVDFSNYSFKAALMAFEIAQKLKSKLLFYHVIPQPDFFSMPYSDVVAFNSGLYEHLKEQEELANPRFSTFLGKLTDYIGPNNWKAIKSEHIIKMGYPEDDILFYADQHPPRLIVMGIKGPDEDTPDIMGSTTAGVIYKSNVPVLVIPEKAPLLNLASMKKVVYATNFDDKDFQSIDKLLGLLKPFDAKLYCLHIGATDDKEWDEAKLESMGNLLKKNYTDAQIECVIVHGNDILAELEKYIEQNSIDILSLTTHKRNMITRIFNPSIARKMVFHVKTPFLVFHS</sequence>
<dbReference type="CDD" id="cd00293">
    <property type="entry name" value="USP-like"/>
    <property type="match status" value="2"/>
</dbReference>
<dbReference type="Proteomes" id="UP001163821">
    <property type="component" value="Unassembled WGS sequence"/>
</dbReference>
<protein>
    <submittedName>
        <fullName evidence="3">Universal stress protein</fullName>
    </submittedName>
</protein>
<dbReference type="AlphaFoldDB" id="A0AA41YCF8"/>
<evidence type="ECO:0000313" key="4">
    <source>
        <dbReference type="Proteomes" id="UP001163821"/>
    </source>
</evidence>
<reference evidence="3" key="1">
    <citation type="submission" date="2022-10" db="EMBL/GenBank/DDBJ databases">
        <title>Gaoshiqiia sediminis gen. nov., sp. nov., isolated from coastal sediment.</title>
        <authorList>
            <person name="Yu W.X."/>
            <person name="Mu D.S."/>
            <person name="Du J.Z."/>
            <person name="Liang Y.Q."/>
        </authorList>
    </citation>
    <scope>NUCLEOTIDE SEQUENCE</scope>
    <source>
        <strain evidence="3">A06</strain>
    </source>
</reference>
<accession>A0AA41YCF8</accession>
<dbReference type="SUPFAM" id="SSF52402">
    <property type="entry name" value="Adenine nucleotide alpha hydrolases-like"/>
    <property type="match status" value="2"/>
</dbReference>
<dbReference type="Pfam" id="PF00582">
    <property type="entry name" value="Usp"/>
    <property type="match status" value="2"/>
</dbReference>
<dbReference type="InterPro" id="IPR014729">
    <property type="entry name" value="Rossmann-like_a/b/a_fold"/>
</dbReference>
<dbReference type="PANTHER" id="PTHR46268">
    <property type="entry name" value="STRESS RESPONSE PROTEIN NHAX"/>
    <property type="match status" value="1"/>
</dbReference>
<evidence type="ECO:0000259" key="2">
    <source>
        <dbReference type="Pfam" id="PF00582"/>
    </source>
</evidence>
<comment type="caution">
    <text evidence="3">The sequence shown here is derived from an EMBL/GenBank/DDBJ whole genome shotgun (WGS) entry which is preliminary data.</text>
</comment>
<dbReference type="InterPro" id="IPR006016">
    <property type="entry name" value="UspA"/>
</dbReference>
<proteinExistence type="inferred from homology"/>
<dbReference type="PANTHER" id="PTHR46268:SF6">
    <property type="entry name" value="UNIVERSAL STRESS PROTEIN UP12"/>
    <property type="match status" value="1"/>
</dbReference>
<name>A0AA41YCF8_9BACT</name>
<evidence type="ECO:0000313" key="3">
    <source>
        <dbReference type="EMBL" id="MCW0483775.1"/>
    </source>
</evidence>
<dbReference type="RefSeq" id="WP_282592370.1">
    <property type="nucleotide sequence ID" value="NZ_JAPAAF010000022.1"/>
</dbReference>
<feature type="domain" description="UspA" evidence="2">
    <location>
        <begin position="79"/>
        <end position="229"/>
    </location>
</feature>
<dbReference type="InterPro" id="IPR006015">
    <property type="entry name" value="Universal_stress_UspA"/>
</dbReference>
<gene>
    <name evidence="3" type="ORF">N2K84_13610</name>
</gene>
<comment type="similarity">
    <text evidence="1">Belongs to the universal stress protein A family.</text>
</comment>
<feature type="domain" description="UspA" evidence="2">
    <location>
        <begin position="240"/>
        <end position="365"/>
    </location>
</feature>